<comment type="caution">
    <text evidence="1">The sequence shown here is derived from an EMBL/GenBank/DDBJ whole genome shotgun (WGS) entry which is preliminary data.</text>
</comment>
<reference evidence="1" key="1">
    <citation type="submission" date="2022-07" db="EMBL/GenBank/DDBJ databases">
        <title>Draft genome sequence of Zalerion maritima ATCC 34329, a (micro)plastics degrading marine fungus.</title>
        <authorList>
            <person name="Paco A."/>
            <person name="Goncalves M.F.M."/>
            <person name="Rocha-Santos T.A.P."/>
            <person name="Alves A."/>
        </authorList>
    </citation>
    <scope>NUCLEOTIDE SEQUENCE</scope>
    <source>
        <strain evidence="1">ATCC 34329</strain>
    </source>
</reference>
<protein>
    <submittedName>
        <fullName evidence="1">Uncharacterized protein</fullName>
    </submittedName>
</protein>
<proteinExistence type="predicted"/>
<dbReference type="AlphaFoldDB" id="A0AAD5RGN6"/>
<keyword evidence="2" id="KW-1185">Reference proteome</keyword>
<dbReference type="Proteomes" id="UP001201980">
    <property type="component" value="Unassembled WGS sequence"/>
</dbReference>
<name>A0AAD5RGN6_9PEZI</name>
<organism evidence="1 2">
    <name type="scientific">Zalerion maritima</name>
    <dbReference type="NCBI Taxonomy" id="339359"/>
    <lineage>
        <taxon>Eukaryota</taxon>
        <taxon>Fungi</taxon>
        <taxon>Dikarya</taxon>
        <taxon>Ascomycota</taxon>
        <taxon>Pezizomycotina</taxon>
        <taxon>Sordariomycetes</taxon>
        <taxon>Lulworthiomycetidae</taxon>
        <taxon>Lulworthiales</taxon>
        <taxon>Lulworthiaceae</taxon>
        <taxon>Zalerion</taxon>
    </lineage>
</organism>
<dbReference type="EMBL" id="JAKWBI020000793">
    <property type="protein sequence ID" value="KAJ2892497.1"/>
    <property type="molecule type" value="Genomic_DNA"/>
</dbReference>
<gene>
    <name evidence="1" type="ORF">MKZ38_009700</name>
</gene>
<evidence type="ECO:0000313" key="2">
    <source>
        <dbReference type="Proteomes" id="UP001201980"/>
    </source>
</evidence>
<sequence length="183" mass="19925">MSHYEHESDCDWVQLAPCGCIATITAARDASRFPAFNTEHIGAPVLGHAKVAPTTTSERTDGTIETVMRDFNNLGMASSMSKSVSSLQPQADTGHHRELTHSALMQVGNCSFNIMDWHQPNGNVIQLYKDLNGGPASKVPDPSVMSWVPIGPEGDCKELEGMGMWMPLCSEEQYSASLDVDKE</sequence>
<evidence type="ECO:0000313" key="1">
    <source>
        <dbReference type="EMBL" id="KAJ2892497.1"/>
    </source>
</evidence>
<accession>A0AAD5RGN6</accession>